<dbReference type="PANTHER" id="PTHR47964:SF1">
    <property type="entry name" value="ATP-DEPENDENT DNA HELICASE HOMOLOG RECG, CHLOROPLASTIC"/>
    <property type="match status" value="1"/>
</dbReference>
<dbReference type="PROSITE" id="PS51194">
    <property type="entry name" value="HELICASE_CTER"/>
    <property type="match status" value="1"/>
</dbReference>
<dbReference type="SMART" id="SM00487">
    <property type="entry name" value="DEXDc"/>
    <property type="match status" value="1"/>
</dbReference>
<dbReference type="CDD" id="cd04488">
    <property type="entry name" value="RecG_wedge_OBF"/>
    <property type="match status" value="1"/>
</dbReference>
<dbReference type="GO" id="GO:0006310">
    <property type="term" value="P:DNA recombination"/>
    <property type="evidence" value="ECO:0007669"/>
    <property type="project" value="UniProtKB-UniRule"/>
</dbReference>
<evidence type="ECO:0000256" key="13">
    <source>
        <dbReference type="ARBA" id="ARBA00034808"/>
    </source>
</evidence>
<keyword evidence="4 15" id="KW-0227">DNA damage</keyword>
<dbReference type="RefSeq" id="WP_278429100.1">
    <property type="nucleotide sequence ID" value="NZ_DOLB01000096.1"/>
</dbReference>
<gene>
    <name evidence="18" type="ORF">DEA61_06545</name>
</gene>
<dbReference type="GO" id="GO:0043138">
    <property type="term" value="F:3'-5' DNA helicase activity"/>
    <property type="evidence" value="ECO:0007669"/>
    <property type="project" value="UniProtKB-EC"/>
</dbReference>
<dbReference type="CDD" id="cd17992">
    <property type="entry name" value="DEXHc_RecG"/>
    <property type="match status" value="1"/>
</dbReference>
<keyword evidence="3 15" id="KW-0547">Nucleotide-binding</keyword>
<comment type="catalytic activity">
    <reaction evidence="12 15">
        <text>Couples ATP hydrolysis with the unwinding of duplex DNA by translocating in the 3'-5' direction.</text>
        <dbReference type="EC" id="5.6.2.4"/>
    </reaction>
</comment>
<evidence type="ECO:0000256" key="3">
    <source>
        <dbReference type="ARBA" id="ARBA00022741"/>
    </source>
</evidence>
<dbReference type="Gene3D" id="2.40.50.140">
    <property type="entry name" value="Nucleic acid-binding proteins"/>
    <property type="match status" value="1"/>
</dbReference>
<dbReference type="GO" id="GO:0016787">
    <property type="term" value="F:hydrolase activity"/>
    <property type="evidence" value="ECO:0007669"/>
    <property type="project" value="UniProtKB-KW"/>
</dbReference>
<evidence type="ECO:0000256" key="6">
    <source>
        <dbReference type="ARBA" id="ARBA00022806"/>
    </source>
</evidence>
<evidence type="ECO:0000259" key="16">
    <source>
        <dbReference type="PROSITE" id="PS51192"/>
    </source>
</evidence>
<dbReference type="SUPFAM" id="SSF52540">
    <property type="entry name" value="P-loop containing nucleoside triphosphate hydrolases"/>
    <property type="match status" value="2"/>
</dbReference>
<dbReference type="EMBL" id="DOLB01000096">
    <property type="protein sequence ID" value="HBT49472.1"/>
    <property type="molecule type" value="Genomic_DNA"/>
</dbReference>
<dbReference type="SMART" id="SM00490">
    <property type="entry name" value="HELICc"/>
    <property type="match status" value="1"/>
</dbReference>
<comment type="similarity">
    <text evidence="1 15">Belongs to the helicase family. RecG subfamily.</text>
</comment>
<dbReference type="Pfam" id="PF19833">
    <property type="entry name" value="RecG_dom3_C"/>
    <property type="match status" value="1"/>
</dbReference>
<dbReference type="EC" id="5.6.2.4" evidence="13 15"/>
<sequence>MSLDLDIQYVKGVGPKRAKLFKKLGIDMVKDLIFYFPRDYEDRSEIVKIEDLVVGEKQTFKAYIAGSAREVKTSRVVITKIPVKDGTGAVELVWYNQPYMKNNFKIGEEYIISGKLQFKYGQLVVENPVLEKSEEDLNLNTGRIVPVYGLTEGLTQNILRKVIFNALSEYLDEVEEFFEEEFLREKGLMNLKEALLNIHFPKDEEKLARAKYRLKYQELFLLQLALFLVKKSVKEKRGIRFRKVDIKPFVSNLPFKLTSAQMKVLKEIILDMASDKVMNRLIQGDVGSGKTIVAAFAMYIAAKNGYQVAMMAPTEILAKQHYKTLEEIFKGTDIRIGLLSGSLSPSGRKEVLKKIEKGEYDVVVGTHALIEEDVSFKNLGLCITDEQHRFGVRQRALLAQKGENPDVLVMTATPIPRTLALILYGDLDISIIDQLPPGRKRVKTYVIPSSMRKKAYEFAIKEVKKGRQVYVVCPLIEESDKIKAASAEIVYREIYKDAFKEARVGLLHGKMSDSDKERIMEAFVRGEIDILVSTTVIEVGVNVPNATVMIVENAERFGLAQLHQLRGRVGRSEFQSYCILINYSPSETAKKRLEVLARISDGFKIAERDLEIRGPGEFLGEKQHGLPEFKIANLFEDIDILKRVQKDVESLLEEDPKLERHPKLRQVLISEFYDKVKDIILN</sequence>
<dbReference type="Pfam" id="PF00271">
    <property type="entry name" value="Helicase_C"/>
    <property type="match status" value="1"/>
</dbReference>
<comment type="caution">
    <text evidence="18">The sequence shown here is derived from an EMBL/GenBank/DDBJ whole genome shotgun (WGS) entry which is preliminary data.</text>
</comment>
<feature type="domain" description="Helicase ATP-binding" evidence="16">
    <location>
        <begin position="271"/>
        <end position="432"/>
    </location>
</feature>
<evidence type="ECO:0000256" key="15">
    <source>
        <dbReference type="RuleBase" id="RU363016"/>
    </source>
</evidence>
<evidence type="ECO:0000259" key="17">
    <source>
        <dbReference type="PROSITE" id="PS51194"/>
    </source>
</evidence>
<evidence type="ECO:0000313" key="18">
    <source>
        <dbReference type="EMBL" id="HBT49472.1"/>
    </source>
</evidence>
<dbReference type="Pfam" id="PF17191">
    <property type="entry name" value="RecG_wedge"/>
    <property type="match status" value="1"/>
</dbReference>
<comment type="function">
    <text evidence="15">Plays a critical role in recombination and DNA repair. Helps process Holliday junction intermediates to mature products by catalyzing branch migration. Has replication fork regression activity, unwinds stalled or blocked replication forks to make a HJ that can be resolved. Has a DNA unwinding activity characteristic of a DNA helicase with 3'-5' polarity.</text>
</comment>
<feature type="domain" description="Helicase C-terminal" evidence="17">
    <location>
        <begin position="455"/>
        <end position="611"/>
    </location>
</feature>
<evidence type="ECO:0000256" key="1">
    <source>
        <dbReference type="ARBA" id="ARBA00007504"/>
    </source>
</evidence>
<keyword evidence="11" id="KW-0413">Isomerase</keyword>
<dbReference type="Proteomes" id="UP000264445">
    <property type="component" value="Unassembled WGS sequence"/>
</dbReference>
<dbReference type="InterPro" id="IPR004609">
    <property type="entry name" value="ATP-dep_DNA_helicase_RecG"/>
</dbReference>
<evidence type="ECO:0000256" key="10">
    <source>
        <dbReference type="ARBA" id="ARBA00023204"/>
    </source>
</evidence>
<dbReference type="InterPro" id="IPR033454">
    <property type="entry name" value="RecG_wedge"/>
</dbReference>
<dbReference type="GO" id="GO:0005524">
    <property type="term" value="F:ATP binding"/>
    <property type="evidence" value="ECO:0007669"/>
    <property type="project" value="UniProtKB-KW"/>
</dbReference>
<dbReference type="AlphaFoldDB" id="A0A101E6W6"/>
<evidence type="ECO:0000256" key="5">
    <source>
        <dbReference type="ARBA" id="ARBA00022801"/>
    </source>
</evidence>
<organism evidence="18 19">
    <name type="scientific">Caldanaerobacter subterraneus</name>
    <dbReference type="NCBI Taxonomy" id="911092"/>
    <lineage>
        <taxon>Bacteria</taxon>
        <taxon>Bacillati</taxon>
        <taxon>Bacillota</taxon>
        <taxon>Clostridia</taxon>
        <taxon>Thermoanaerobacterales</taxon>
        <taxon>Thermoanaerobacteraceae</taxon>
        <taxon>Caldanaerobacter</taxon>
    </lineage>
</organism>
<keyword evidence="7 15" id="KW-0067">ATP-binding</keyword>
<keyword evidence="8" id="KW-0238">DNA-binding</keyword>
<dbReference type="InterPro" id="IPR027417">
    <property type="entry name" value="P-loop_NTPase"/>
</dbReference>
<dbReference type="GO" id="GO:0003677">
    <property type="term" value="F:DNA binding"/>
    <property type="evidence" value="ECO:0007669"/>
    <property type="project" value="UniProtKB-KW"/>
</dbReference>
<evidence type="ECO:0000256" key="4">
    <source>
        <dbReference type="ARBA" id="ARBA00022763"/>
    </source>
</evidence>
<evidence type="ECO:0000256" key="11">
    <source>
        <dbReference type="ARBA" id="ARBA00023235"/>
    </source>
</evidence>
<dbReference type="NCBIfam" id="NF008165">
    <property type="entry name" value="PRK10917.1-3"/>
    <property type="match status" value="1"/>
</dbReference>
<protein>
    <recommendedName>
        <fullName evidence="2 15">ATP-dependent DNA helicase RecG</fullName>
        <ecNumber evidence="13 15">5.6.2.4</ecNumber>
    </recommendedName>
</protein>
<dbReference type="Gene3D" id="3.40.50.300">
    <property type="entry name" value="P-loop containing nucleotide triphosphate hydrolases"/>
    <property type="match status" value="2"/>
</dbReference>
<dbReference type="PANTHER" id="PTHR47964">
    <property type="entry name" value="ATP-DEPENDENT DNA HELICASE HOMOLOG RECG, CHLOROPLASTIC"/>
    <property type="match status" value="1"/>
</dbReference>
<proteinExistence type="inferred from homology"/>
<evidence type="ECO:0000313" key="19">
    <source>
        <dbReference type="Proteomes" id="UP000264445"/>
    </source>
</evidence>
<evidence type="ECO:0000256" key="14">
    <source>
        <dbReference type="ARBA" id="ARBA00048988"/>
    </source>
</evidence>
<comment type="catalytic activity">
    <reaction evidence="14 15">
        <text>ATP + H2O = ADP + phosphate + H(+)</text>
        <dbReference type="Rhea" id="RHEA:13065"/>
        <dbReference type="ChEBI" id="CHEBI:15377"/>
        <dbReference type="ChEBI" id="CHEBI:15378"/>
        <dbReference type="ChEBI" id="CHEBI:30616"/>
        <dbReference type="ChEBI" id="CHEBI:43474"/>
        <dbReference type="ChEBI" id="CHEBI:456216"/>
        <dbReference type="EC" id="5.6.2.4"/>
    </reaction>
</comment>
<dbReference type="InterPro" id="IPR014001">
    <property type="entry name" value="Helicase_ATP-bd"/>
</dbReference>
<dbReference type="SUPFAM" id="SSF50249">
    <property type="entry name" value="Nucleic acid-binding proteins"/>
    <property type="match status" value="1"/>
</dbReference>
<dbReference type="NCBIfam" id="NF008168">
    <property type="entry name" value="PRK10917.2-2"/>
    <property type="match status" value="1"/>
</dbReference>
<keyword evidence="6 15" id="KW-0347">Helicase</keyword>
<dbReference type="PROSITE" id="PS51192">
    <property type="entry name" value="HELICASE_ATP_BIND_1"/>
    <property type="match status" value="1"/>
</dbReference>
<reference evidence="18 19" key="1">
    <citation type="journal article" date="2018" name="Nat. Biotechnol.">
        <title>A standardized bacterial taxonomy based on genome phylogeny substantially revises the tree of life.</title>
        <authorList>
            <person name="Parks D.H."/>
            <person name="Chuvochina M."/>
            <person name="Waite D.W."/>
            <person name="Rinke C."/>
            <person name="Skarshewski A."/>
            <person name="Chaumeil P.A."/>
            <person name="Hugenholtz P."/>
        </authorList>
    </citation>
    <scope>NUCLEOTIDE SEQUENCE [LARGE SCALE GENOMIC DNA]</scope>
    <source>
        <strain evidence="18">UBA12544</strain>
    </source>
</reference>
<dbReference type="InterPro" id="IPR045562">
    <property type="entry name" value="RecG_dom3_C"/>
</dbReference>
<keyword evidence="10 15" id="KW-0234">DNA repair</keyword>
<dbReference type="InterPro" id="IPR047112">
    <property type="entry name" value="RecG/Mfd"/>
</dbReference>
<dbReference type="Pfam" id="PF00270">
    <property type="entry name" value="DEAD"/>
    <property type="match status" value="1"/>
</dbReference>
<evidence type="ECO:0000256" key="7">
    <source>
        <dbReference type="ARBA" id="ARBA00022840"/>
    </source>
</evidence>
<evidence type="ECO:0000256" key="12">
    <source>
        <dbReference type="ARBA" id="ARBA00034617"/>
    </source>
</evidence>
<dbReference type="GO" id="GO:0006281">
    <property type="term" value="P:DNA repair"/>
    <property type="evidence" value="ECO:0007669"/>
    <property type="project" value="UniProtKB-UniRule"/>
</dbReference>
<dbReference type="InterPro" id="IPR012340">
    <property type="entry name" value="NA-bd_OB-fold"/>
</dbReference>
<dbReference type="NCBIfam" id="TIGR00643">
    <property type="entry name" value="recG"/>
    <property type="match status" value="1"/>
</dbReference>
<evidence type="ECO:0000256" key="9">
    <source>
        <dbReference type="ARBA" id="ARBA00023172"/>
    </source>
</evidence>
<evidence type="ECO:0000256" key="8">
    <source>
        <dbReference type="ARBA" id="ARBA00023125"/>
    </source>
</evidence>
<keyword evidence="9 15" id="KW-0233">DNA recombination</keyword>
<dbReference type="InterPro" id="IPR011545">
    <property type="entry name" value="DEAD/DEAH_box_helicase_dom"/>
</dbReference>
<keyword evidence="5 15" id="KW-0378">Hydrolase</keyword>
<dbReference type="InterPro" id="IPR001650">
    <property type="entry name" value="Helicase_C-like"/>
</dbReference>
<name>A0A101E6W6_9THEO</name>
<accession>A0A101E6W6</accession>
<evidence type="ECO:0000256" key="2">
    <source>
        <dbReference type="ARBA" id="ARBA00017846"/>
    </source>
</evidence>